<reference evidence="3" key="1">
    <citation type="submission" date="2018-02" db="EMBL/GenBank/DDBJ databases">
        <title>Draft genome sequencing of Rhodococcus opacus KU647198.</title>
        <authorList>
            <person name="Zheng B.-X."/>
        </authorList>
    </citation>
    <scope>NUCLEOTIDE SEQUENCE [LARGE SCALE GENOMIC DNA]</scope>
    <source>
        <strain evidence="3">04-OD7</strain>
    </source>
</reference>
<protein>
    <submittedName>
        <fullName evidence="2">Uncharacterized protein</fullName>
    </submittedName>
</protein>
<dbReference type="EMBL" id="PUIO01000028">
    <property type="protein sequence ID" value="PQP22755.1"/>
    <property type="molecule type" value="Genomic_DNA"/>
</dbReference>
<dbReference type="Proteomes" id="UP000239290">
    <property type="component" value="Unassembled WGS sequence"/>
</dbReference>
<proteinExistence type="predicted"/>
<comment type="caution">
    <text evidence="2">The sequence shown here is derived from an EMBL/GenBank/DDBJ whole genome shotgun (WGS) entry which is preliminary data.</text>
</comment>
<feature type="region of interest" description="Disordered" evidence="1">
    <location>
        <begin position="1"/>
        <end position="23"/>
    </location>
</feature>
<evidence type="ECO:0000313" key="3">
    <source>
        <dbReference type="Proteomes" id="UP000239290"/>
    </source>
</evidence>
<name>A0A2S8J6Y5_RHOOP</name>
<gene>
    <name evidence="2" type="ORF">C5613_22040</name>
</gene>
<organism evidence="2 3">
    <name type="scientific">Rhodococcus opacus</name>
    <name type="common">Nocardia opaca</name>
    <dbReference type="NCBI Taxonomy" id="37919"/>
    <lineage>
        <taxon>Bacteria</taxon>
        <taxon>Bacillati</taxon>
        <taxon>Actinomycetota</taxon>
        <taxon>Actinomycetes</taxon>
        <taxon>Mycobacteriales</taxon>
        <taxon>Nocardiaceae</taxon>
        <taxon>Rhodococcus</taxon>
    </lineage>
</organism>
<sequence>MGVRLSRAVTTPTGCPSSPPCGSPDDRCPTVLFPPHNHTAVIRLWDQGIAKLLRRVNPVRRLRANPRVVKRKVLKWAAKRGHHQHHPQPTQSPICTILVH</sequence>
<accession>A0A2S8J6Y5</accession>
<evidence type="ECO:0000256" key="1">
    <source>
        <dbReference type="SAM" id="MobiDB-lite"/>
    </source>
</evidence>
<evidence type="ECO:0000313" key="2">
    <source>
        <dbReference type="EMBL" id="PQP22755.1"/>
    </source>
</evidence>
<dbReference type="AlphaFoldDB" id="A0A2S8J6Y5"/>